<dbReference type="InterPro" id="IPR003961">
    <property type="entry name" value="FN3_dom"/>
</dbReference>
<dbReference type="Gene3D" id="2.60.40.10">
    <property type="entry name" value="Immunoglobulins"/>
    <property type="match status" value="6"/>
</dbReference>
<feature type="domain" description="Fibronectin type-III" evidence="3">
    <location>
        <begin position="516"/>
        <end position="607"/>
    </location>
</feature>
<keyword evidence="1" id="KW-0677">Repeat</keyword>
<feature type="domain" description="Fibronectin type-III" evidence="3">
    <location>
        <begin position="704"/>
        <end position="795"/>
    </location>
</feature>
<dbReference type="InterPro" id="IPR050991">
    <property type="entry name" value="ECM_Regulatory_Proteins"/>
</dbReference>
<dbReference type="PROSITE" id="PS50853">
    <property type="entry name" value="FN3"/>
    <property type="match status" value="7"/>
</dbReference>
<evidence type="ECO:0000256" key="2">
    <source>
        <dbReference type="PROSITE-ProRule" id="PRU00504"/>
    </source>
</evidence>
<feature type="repeat" description="NHL" evidence="2">
    <location>
        <begin position="195"/>
        <end position="231"/>
    </location>
</feature>
<accession>A0ABX7X6J4</accession>
<feature type="domain" description="Fibronectin type-III" evidence="3">
    <location>
        <begin position="328"/>
        <end position="419"/>
    </location>
</feature>
<proteinExistence type="predicted"/>
<dbReference type="SUPFAM" id="SSF101898">
    <property type="entry name" value="NHL repeat"/>
    <property type="match status" value="1"/>
</dbReference>
<protein>
    <submittedName>
        <fullName evidence="4">Fibronectin type III domain-containing protein</fullName>
    </submittedName>
</protein>
<feature type="domain" description="Fibronectin type-III" evidence="3">
    <location>
        <begin position="610"/>
        <end position="701"/>
    </location>
</feature>
<evidence type="ECO:0000256" key="1">
    <source>
        <dbReference type="ARBA" id="ARBA00022737"/>
    </source>
</evidence>
<dbReference type="InterPro" id="IPR036116">
    <property type="entry name" value="FN3_sf"/>
</dbReference>
<dbReference type="RefSeq" id="WP_210227702.1">
    <property type="nucleotide sequence ID" value="NZ_CP072800.1"/>
</dbReference>
<evidence type="ECO:0000259" key="3">
    <source>
        <dbReference type="PROSITE" id="PS50853"/>
    </source>
</evidence>
<dbReference type="Gene3D" id="2.120.10.30">
    <property type="entry name" value="TolB, C-terminal domain"/>
    <property type="match status" value="3"/>
</dbReference>
<dbReference type="PROSITE" id="PS51125">
    <property type="entry name" value="NHL"/>
    <property type="match status" value="4"/>
</dbReference>
<dbReference type="Pfam" id="PF01436">
    <property type="entry name" value="NHL"/>
    <property type="match status" value="2"/>
</dbReference>
<feature type="domain" description="Fibronectin type-III" evidence="3">
    <location>
        <begin position="234"/>
        <end position="325"/>
    </location>
</feature>
<dbReference type="Pfam" id="PF00041">
    <property type="entry name" value="fn3"/>
    <property type="match status" value="5"/>
</dbReference>
<dbReference type="SUPFAM" id="SSF49265">
    <property type="entry name" value="Fibronectin type III"/>
    <property type="match status" value="4"/>
</dbReference>
<feature type="repeat" description="NHL" evidence="2">
    <location>
        <begin position="94"/>
        <end position="137"/>
    </location>
</feature>
<dbReference type="Proteomes" id="UP000672027">
    <property type="component" value="Chromosome"/>
</dbReference>
<dbReference type="EMBL" id="CP072800">
    <property type="protein sequence ID" value="QTR50333.1"/>
    <property type="molecule type" value="Genomic_DNA"/>
</dbReference>
<name>A0ABX7X6J4_9GAMM</name>
<dbReference type="PANTHER" id="PTHR46708:SF2">
    <property type="entry name" value="FIBRONECTIN TYPE-III DOMAIN-CONTAINING PROTEIN"/>
    <property type="match status" value="1"/>
</dbReference>
<sequence length="850" mass="90594">MSKWGGYGSESDKISSGILGLAIDGYERVYVTDSNSVKVFTSSGELINQWGEAGAGDGQFNRAEGIAIGSDNSVYVVDSYNNRIQKFTSDGLFLQKWGGAGSDDGQFNEPRGIAIGNDDSVYITDLNNRRIQKFSSDGVFISKWGEYGSGDSQFIGAFHVAIDNNDNVYVVDGSSNRIQKFTSDGIFLSKWGGMGNDDGQFISPKGIGISSDGSIYVVDAENYRIQLFAYSPDAPTDLNATSIQSSQVALEWGSNSGSLASFELERCGNVGCNDFSKIANISTGITNYVDTVVQPNTAYSYRVRVVRRGLYSGYTDALSVVTLFTPVTPSDLSVSTLSGTRINISWTDNSDDETGFELERCSGNGCSGFAKVAEVTANETSYIEAGLQSGTEYSYRIRAVRSVDVSAYSDIASTSTLVLPVAPSALVAAANSTTKMNLSWTDSSDDETGFELERCSGGGCSDFSKLADVAADASSYADSSLQANTLYRYRIRAVRGEDVSAYSDIAESSTLALPVAPSALSAAVNGSTKMNLSWTDNSSDETGFEIWRCVGSGCTSFTKLTTVAANLSSYTNTGLTASTVYRYQVRAIRDQDTSGYSNIVTGTTLPLLSIPSNVTGTVLSSTSLRLTWVDGNSTETGYEVWRCVGSSCTTFTKLTTLAANATTYTNTGLAASTAYRYKVRAVRGSERSGYSGIATATTLPPLKTPSNVTGTVLTSTSLRLTWVDGNSTETGYEVWRCVGSSCTTFTKLTTLAANATTYTNTGLAASTAYRYKVRAVRGSERSGYSGIATATTLPPLKTPSNVTGTVLTSTSLRLTWVDGNSTETGYEVWRCVGSQLQQLHQADYLGGECH</sequence>
<dbReference type="InterPro" id="IPR013783">
    <property type="entry name" value="Ig-like_fold"/>
</dbReference>
<dbReference type="SMART" id="SM00060">
    <property type="entry name" value="FN3"/>
    <property type="match status" value="6"/>
</dbReference>
<dbReference type="CDD" id="cd00063">
    <property type="entry name" value="FN3"/>
    <property type="match status" value="6"/>
</dbReference>
<keyword evidence="5" id="KW-1185">Reference proteome</keyword>
<feature type="repeat" description="NHL" evidence="2">
    <location>
        <begin position="51"/>
        <end position="90"/>
    </location>
</feature>
<gene>
    <name evidence="4" type="ORF">J8380_01735</name>
</gene>
<dbReference type="PANTHER" id="PTHR46708">
    <property type="entry name" value="TENASCIN"/>
    <property type="match status" value="1"/>
</dbReference>
<evidence type="ECO:0000313" key="5">
    <source>
        <dbReference type="Proteomes" id="UP000672027"/>
    </source>
</evidence>
<feature type="domain" description="Fibronectin type-III" evidence="3">
    <location>
        <begin position="798"/>
        <end position="850"/>
    </location>
</feature>
<dbReference type="InterPro" id="IPR011042">
    <property type="entry name" value="6-blade_b-propeller_TolB-like"/>
</dbReference>
<dbReference type="InterPro" id="IPR001258">
    <property type="entry name" value="NHL_repeat"/>
</dbReference>
<feature type="domain" description="Fibronectin type-III" evidence="3">
    <location>
        <begin position="422"/>
        <end position="513"/>
    </location>
</feature>
<organism evidence="4 5">
    <name type="scientific">Candidatus Thiothrix anitrata</name>
    <dbReference type="NCBI Taxonomy" id="2823902"/>
    <lineage>
        <taxon>Bacteria</taxon>
        <taxon>Pseudomonadati</taxon>
        <taxon>Pseudomonadota</taxon>
        <taxon>Gammaproteobacteria</taxon>
        <taxon>Thiotrichales</taxon>
        <taxon>Thiotrichaceae</taxon>
        <taxon>Thiothrix</taxon>
    </lineage>
</organism>
<feature type="repeat" description="NHL" evidence="2">
    <location>
        <begin position="145"/>
        <end position="184"/>
    </location>
</feature>
<evidence type="ECO:0000313" key="4">
    <source>
        <dbReference type="EMBL" id="QTR50333.1"/>
    </source>
</evidence>
<reference evidence="4 5" key="1">
    <citation type="submission" date="2021-04" db="EMBL/GenBank/DDBJ databases">
        <title>Genomics, taxonomy and metabolism of representatives of sulfur bacteria of the genus Thiothrix: Thiothrix fructosivorans QT, Thiothrix unzii A1T and three new species, Thiothrix subterranea sp. nov., Thiothrix litoralis sp. nov. and 'Candidatus Thiothrix anitrata' sp. nov.</title>
        <authorList>
            <person name="Ravin N.V."/>
            <person name="Smolyakov D."/>
            <person name="Rudenko T.S."/>
            <person name="Mardanov A.V."/>
            <person name="Beletsky A.V."/>
            <person name="Markov N.D."/>
            <person name="Fomenkov A.I."/>
            <person name="Roberts R.J."/>
            <person name="Karnachuk O.V."/>
            <person name="Novikov A."/>
            <person name="Grabovich M.Y."/>
        </authorList>
    </citation>
    <scope>NUCLEOTIDE SEQUENCE [LARGE SCALE GENOMIC DNA]</scope>
    <source>
        <strain evidence="4 5">A52</strain>
    </source>
</reference>